<gene>
    <name evidence="1" type="ORF">KI387_031915</name>
</gene>
<keyword evidence="2" id="KW-1185">Reference proteome</keyword>
<reference evidence="1 2" key="1">
    <citation type="journal article" date="2021" name="Nat. Plants">
        <title>The Taxus genome provides insights into paclitaxel biosynthesis.</title>
        <authorList>
            <person name="Xiong X."/>
            <person name="Gou J."/>
            <person name="Liao Q."/>
            <person name="Li Y."/>
            <person name="Zhou Q."/>
            <person name="Bi G."/>
            <person name="Li C."/>
            <person name="Du R."/>
            <person name="Wang X."/>
            <person name="Sun T."/>
            <person name="Guo L."/>
            <person name="Liang H."/>
            <person name="Lu P."/>
            <person name="Wu Y."/>
            <person name="Zhang Z."/>
            <person name="Ro D.K."/>
            <person name="Shang Y."/>
            <person name="Huang S."/>
            <person name="Yan J."/>
        </authorList>
    </citation>
    <scope>NUCLEOTIDE SEQUENCE [LARGE SCALE GENOMIC DNA]</scope>
    <source>
        <strain evidence="1">Ta-2019</strain>
    </source>
</reference>
<dbReference type="AlphaFoldDB" id="A0AA38F336"/>
<accession>A0AA38F336</accession>
<organism evidence="1 2">
    <name type="scientific">Taxus chinensis</name>
    <name type="common">Chinese yew</name>
    <name type="synonym">Taxus wallichiana var. chinensis</name>
    <dbReference type="NCBI Taxonomy" id="29808"/>
    <lineage>
        <taxon>Eukaryota</taxon>
        <taxon>Viridiplantae</taxon>
        <taxon>Streptophyta</taxon>
        <taxon>Embryophyta</taxon>
        <taxon>Tracheophyta</taxon>
        <taxon>Spermatophyta</taxon>
        <taxon>Pinopsida</taxon>
        <taxon>Pinidae</taxon>
        <taxon>Conifers II</taxon>
        <taxon>Cupressales</taxon>
        <taxon>Taxaceae</taxon>
        <taxon>Taxus</taxon>
    </lineage>
</organism>
<dbReference type="Proteomes" id="UP000824469">
    <property type="component" value="Unassembled WGS sequence"/>
</dbReference>
<dbReference type="EMBL" id="JAHRHJ020003813">
    <property type="protein sequence ID" value="KAH9287798.1"/>
    <property type="molecule type" value="Genomic_DNA"/>
</dbReference>
<proteinExistence type="predicted"/>
<name>A0AA38F336_TAXCH</name>
<feature type="non-terminal residue" evidence="1">
    <location>
        <position position="72"/>
    </location>
</feature>
<comment type="caution">
    <text evidence="1">The sequence shown here is derived from an EMBL/GenBank/DDBJ whole genome shotgun (WGS) entry which is preliminary data.</text>
</comment>
<evidence type="ECO:0000313" key="2">
    <source>
        <dbReference type="Proteomes" id="UP000824469"/>
    </source>
</evidence>
<protein>
    <submittedName>
        <fullName evidence="1">Uncharacterized protein</fullName>
    </submittedName>
</protein>
<sequence>SGQKLWAVSFPTTLHSLRILLPCRSVSGRNQMTVLQEKNKDCRHPAPEEGKSQALLNLAHALARAREPRKFQ</sequence>
<feature type="non-terminal residue" evidence="1">
    <location>
        <position position="1"/>
    </location>
</feature>
<evidence type="ECO:0000313" key="1">
    <source>
        <dbReference type="EMBL" id="KAH9287798.1"/>
    </source>
</evidence>